<dbReference type="SUPFAM" id="SSF48403">
    <property type="entry name" value="Ankyrin repeat"/>
    <property type="match status" value="1"/>
</dbReference>
<dbReference type="Pfam" id="PF12796">
    <property type="entry name" value="Ank_2"/>
    <property type="match status" value="1"/>
</dbReference>
<dbReference type="AlphaFoldDB" id="A0A5N6UAS2"/>
<protein>
    <submittedName>
        <fullName evidence="3">Uncharacterized protein</fullName>
    </submittedName>
</protein>
<dbReference type="PROSITE" id="PS50088">
    <property type="entry name" value="ANK_REPEAT"/>
    <property type="match status" value="2"/>
</dbReference>
<dbReference type="InterPro" id="IPR002110">
    <property type="entry name" value="Ankyrin_rpt"/>
</dbReference>
<dbReference type="InterPro" id="IPR036770">
    <property type="entry name" value="Ankyrin_rpt-contain_sf"/>
</dbReference>
<dbReference type="OrthoDB" id="20872at2759"/>
<organism evidence="3 4">
    <name type="scientific">Aspergillus avenaceus</name>
    <dbReference type="NCBI Taxonomy" id="36643"/>
    <lineage>
        <taxon>Eukaryota</taxon>
        <taxon>Fungi</taxon>
        <taxon>Dikarya</taxon>
        <taxon>Ascomycota</taxon>
        <taxon>Pezizomycotina</taxon>
        <taxon>Eurotiomycetes</taxon>
        <taxon>Eurotiomycetidae</taxon>
        <taxon>Eurotiales</taxon>
        <taxon>Aspergillaceae</taxon>
        <taxon>Aspergillus</taxon>
        <taxon>Aspergillus subgen. Circumdati</taxon>
    </lineage>
</organism>
<feature type="region of interest" description="Disordered" evidence="2">
    <location>
        <begin position="714"/>
        <end position="752"/>
    </location>
</feature>
<dbReference type="PANTHER" id="PTHR35391">
    <property type="entry name" value="C2H2-TYPE DOMAIN-CONTAINING PROTEIN-RELATED"/>
    <property type="match status" value="1"/>
</dbReference>
<name>A0A5N6UAS2_ASPAV</name>
<dbReference type="PANTHER" id="PTHR35391:SF5">
    <property type="entry name" value="DUF6590 DOMAIN-CONTAINING PROTEIN"/>
    <property type="match status" value="1"/>
</dbReference>
<sequence length="752" mass="84234">MESPGREEDDFIEHLFLQEDLCPNIAEHVTQCTSLFHLYMTAPDIVPDPGIILEQRTRFLQWASQTDVYGPLNASLDYRLRFSPTLVETIHKLLDEICGTLVSSADDPSYWDNYVDLAKDNTLKITEGIARTVTQLLRLSNTVRQSAIADRAREIGRYTDDEDANNAIAELRLYTECYIRFRFPMAPESLRSALVEANAMRLRRLYYERSYRRRITLSAQNPQTTPTIVRLPRRKGSALVIRFGSGILPKPVTTKGILEPAGPPSMPVMNATTARNSAIRASHTESRIEPPRPESALVNNRMSFPPIPPTHECPYCGLSLKFTSTAETMLWRNHVTRDLEPFVCVFADCLKADQQEAGPQTFETSKDWITHMQRLTIQYQEHSIKVHSVPETYVKLVSDAAQRPGLKRVQECPFGDDFQPSGELEPSAVFSTQALESHVAAHIKEIALLTLQKLPSDVDETAEGIGSHQPLTDSGSGFASPRASMYSVLYDETLDFEHGSTEDASHNLDHRDQGISASCLLEDDRIRSRTSLQDSHGWSILHLAVHSRDLATINTLLDSSAFGDTLVLFDENGLTAEEWLDLKPTSHHYKAISNLAFVKSRCCRAVTGLRQAAFTGNVPMIKLLLRLGHNINGMNSGRRTALYHAAEKGMFSIVDLLLQMGADPNVLPTGRKTWQDFVSDGDILLRLNQVSHEKRNTDARVKRQIRIALRAQGQPSALERSAPFVPDQSISPSPMPDEKHCNKRKVMSGCRP</sequence>
<evidence type="ECO:0000256" key="2">
    <source>
        <dbReference type="SAM" id="MobiDB-lite"/>
    </source>
</evidence>
<evidence type="ECO:0000256" key="1">
    <source>
        <dbReference type="PROSITE-ProRule" id="PRU00023"/>
    </source>
</evidence>
<reference evidence="3 4" key="1">
    <citation type="submission" date="2019-04" db="EMBL/GenBank/DDBJ databases">
        <title>Friends and foes A comparative genomics study of 23 Aspergillus species from section Flavi.</title>
        <authorList>
            <consortium name="DOE Joint Genome Institute"/>
            <person name="Kjaerbolling I."/>
            <person name="Vesth T."/>
            <person name="Frisvad J.C."/>
            <person name="Nybo J.L."/>
            <person name="Theobald S."/>
            <person name="Kildgaard S."/>
            <person name="Isbrandt T."/>
            <person name="Kuo A."/>
            <person name="Sato A."/>
            <person name="Lyhne E.K."/>
            <person name="Kogle M.E."/>
            <person name="Wiebenga A."/>
            <person name="Kun R.S."/>
            <person name="Lubbers R.J."/>
            <person name="Makela M.R."/>
            <person name="Barry K."/>
            <person name="Chovatia M."/>
            <person name="Clum A."/>
            <person name="Daum C."/>
            <person name="Haridas S."/>
            <person name="He G."/>
            <person name="LaButti K."/>
            <person name="Lipzen A."/>
            <person name="Mondo S."/>
            <person name="Riley R."/>
            <person name="Salamov A."/>
            <person name="Simmons B.A."/>
            <person name="Magnuson J.K."/>
            <person name="Henrissat B."/>
            <person name="Mortensen U.H."/>
            <person name="Larsen T.O."/>
            <person name="Devries R.P."/>
            <person name="Grigoriev I.V."/>
            <person name="Machida M."/>
            <person name="Baker S.E."/>
            <person name="Andersen M.R."/>
        </authorList>
    </citation>
    <scope>NUCLEOTIDE SEQUENCE [LARGE SCALE GENOMIC DNA]</scope>
    <source>
        <strain evidence="3 4">IBT 18842</strain>
    </source>
</reference>
<dbReference type="EMBL" id="ML742023">
    <property type="protein sequence ID" value="KAE8155311.1"/>
    <property type="molecule type" value="Genomic_DNA"/>
</dbReference>
<feature type="repeat" description="ANK" evidence="1">
    <location>
        <begin position="637"/>
        <end position="669"/>
    </location>
</feature>
<keyword evidence="1" id="KW-0040">ANK repeat</keyword>
<accession>A0A5N6UAS2</accession>
<dbReference type="Proteomes" id="UP000325780">
    <property type="component" value="Unassembled WGS sequence"/>
</dbReference>
<gene>
    <name evidence="3" type="ORF">BDV25DRAFT_167726</name>
</gene>
<dbReference type="Gene3D" id="1.25.40.20">
    <property type="entry name" value="Ankyrin repeat-containing domain"/>
    <property type="match status" value="1"/>
</dbReference>
<feature type="repeat" description="ANK" evidence="1">
    <location>
        <begin position="604"/>
        <end position="636"/>
    </location>
</feature>
<keyword evidence="4" id="KW-1185">Reference proteome</keyword>
<evidence type="ECO:0000313" key="3">
    <source>
        <dbReference type="EMBL" id="KAE8155311.1"/>
    </source>
</evidence>
<evidence type="ECO:0000313" key="4">
    <source>
        <dbReference type="Proteomes" id="UP000325780"/>
    </source>
</evidence>
<dbReference type="PROSITE" id="PS50297">
    <property type="entry name" value="ANK_REP_REGION"/>
    <property type="match status" value="1"/>
</dbReference>
<dbReference type="SMART" id="SM00248">
    <property type="entry name" value="ANK"/>
    <property type="match status" value="3"/>
</dbReference>
<proteinExistence type="predicted"/>